<protein>
    <recommendedName>
        <fullName evidence="1">Glycosyltransferase subfamily 4-like N-terminal domain-containing protein</fullName>
    </recommendedName>
</protein>
<feature type="domain" description="Glycosyltransferase subfamily 4-like N-terminal" evidence="1">
    <location>
        <begin position="26"/>
        <end position="206"/>
    </location>
</feature>
<organism evidence="2 3">
    <name type="scientific">Steroidobacter denitrificans</name>
    <dbReference type="NCBI Taxonomy" id="465721"/>
    <lineage>
        <taxon>Bacteria</taxon>
        <taxon>Pseudomonadati</taxon>
        <taxon>Pseudomonadota</taxon>
        <taxon>Gammaproteobacteria</taxon>
        <taxon>Steroidobacterales</taxon>
        <taxon>Steroidobacteraceae</taxon>
        <taxon>Steroidobacter</taxon>
    </lineage>
</organism>
<dbReference type="Gene3D" id="3.40.50.2000">
    <property type="entry name" value="Glycogen Phosphorylase B"/>
    <property type="match status" value="2"/>
</dbReference>
<reference evidence="2 3" key="1">
    <citation type="submission" date="2015-06" db="EMBL/GenBank/DDBJ databases">
        <title>A Comprehensive Approach to Explore the Metabolic and Phylogenetic Diversity of Bacterial Steroid Degradation in the Environment: Testosterone as an Example.</title>
        <authorList>
            <person name="Yang F.-C."/>
            <person name="Chen Y.-L."/>
            <person name="Yu C.-P."/>
            <person name="Tang S.-L."/>
            <person name="Wang P.-H."/>
            <person name="Ismail W."/>
            <person name="Wang C.-H."/>
            <person name="Yang C.-Y."/>
            <person name="Chiang Y.-R."/>
        </authorList>
    </citation>
    <scope>NUCLEOTIDE SEQUENCE [LARGE SCALE GENOMIC DNA]</scope>
    <source>
        <strain evidence="2 3">DSM 18526</strain>
    </source>
</reference>
<dbReference type="AlphaFoldDB" id="A0A127F944"/>
<dbReference type="InterPro" id="IPR028098">
    <property type="entry name" value="Glyco_trans_4-like_N"/>
</dbReference>
<dbReference type="Pfam" id="PF13439">
    <property type="entry name" value="Glyco_transf_4"/>
    <property type="match status" value="1"/>
</dbReference>
<dbReference type="Proteomes" id="UP000070250">
    <property type="component" value="Chromosome"/>
</dbReference>
<dbReference type="EMBL" id="CP011971">
    <property type="protein sequence ID" value="AMN46927.1"/>
    <property type="molecule type" value="Genomic_DNA"/>
</dbReference>
<evidence type="ECO:0000313" key="3">
    <source>
        <dbReference type="Proteomes" id="UP000070250"/>
    </source>
</evidence>
<dbReference type="OrthoDB" id="9794575at2"/>
<dbReference type="GO" id="GO:0016757">
    <property type="term" value="F:glycosyltransferase activity"/>
    <property type="evidence" value="ECO:0007669"/>
    <property type="project" value="UniProtKB-ARBA"/>
</dbReference>
<gene>
    <name evidence="2" type="ORF">ACG33_07420</name>
</gene>
<proteinExistence type="predicted"/>
<dbReference type="SUPFAM" id="SSF53756">
    <property type="entry name" value="UDP-Glycosyltransferase/glycogen phosphorylase"/>
    <property type="match status" value="1"/>
</dbReference>
<evidence type="ECO:0000259" key="1">
    <source>
        <dbReference type="Pfam" id="PF13439"/>
    </source>
</evidence>
<sequence>MSRRLLIIAHHFPPSGITASRRPGGMAKYLPLFGWEPVVLTRAWRRDNCNYDPTIVPNLPFDLVRHELDYPIPRGLSAAIEQTVRVARPYLHPYSFLRTGRDAVNKLLHTERFDAIWTTVPRDNLLDLACYASDVSGRPWIADFRDVWQWIPNLFVKATLPMRLHHERRVLRSAAAITTVSAGFAETLQERHGRVVRTISHGFDPDLLPATPPSIFPRFNIVFTGGVVLGRPNLRPLLDALGRLIARRAVDARHVVLEFYGAGNATRLAEMFAGHPYAYLVVDHGAVPRAQVIKYQRTATLLLSASHPGMRGWNTSKLYEYIAAGRPILSIPHDHDCIDELLQRTNAGTSCTSVEEIEGVLLGFYREWKRTGAVAFRGHRELISRYSNRSQAGELAALLNEVVERR</sequence>
<name>A0A127F944_STEDE</name>
<keyword evidence="3" id="KW-1185">Reference proteome</keyword>
<dbReference type="KEGG" id="sdf:ACG33_07420"/>
<dbReference type="STRING" id="465721.ACG33_07420"/>
<dbReference type="RefSeq" id="WP_066920012.1">
    <property type="nucleotide sequence ID" value="NZ_CP011971.1"/>
</dbReference>
<evidence type="ECO:0000313" key="2">
    <source>
        <dbReference type="EMBL" id="AMN46927.1"/>
    </source>
</evidence>
<accession>A0A127F944</accession>